<dbReference type="AlphaFoldDB" id="U4KTV5"/>
<evidence type="ECO:0000313" key="8">
    <source>
        <dbReference type="Proteomes" id="UP000018144"/>
    </source>
</evidence>
<keyword evidence="2 6" id="KW-0812">Transmembrane</keyword>
<feature type="transmembrane region" description="Helical" evidence="6">
    <location>
        <begin position="180"/>
        <end position="202"/>
    </location>
</feature>
<gene>
    <name evidence="7" type="ORF">PCON_02453</name>
</gene>
<dbReference type="InterPro" id="IPR008952">
    <property type="entry name" value="Tetraspanin_EC2_sf"/>
</dbReference>
<evidence type="ECO:0000256" key="1">
    <source>
        <dbReference type="ARBA" id="ARBA00004141"/>
    </source>
</evidence>
<reference evidence="7 8" key="1">
    <citation type="journal article" date="2013" name="PLoS Genet.">
        <title>The genome and development-dependent transcriptomes of Pyronema confluens: a window into fungal evolution.</title>
        <authorList>
            <person name="Traeger S."/>
            <person name="Altegoer F."/>
            <person name="Freitag M."/>
            <person name="Gabaldon T."/>
            <person name="Kempken F."/>
            <person name="Kumar A."/>
            <person name="Marcet-Houben M."/>
            <person name="Poggeler S."/>
            <person name="Stajich J.E."/>
            <person name="Nowrousian M."/>
        </authorList>
    </citation>
    <scope>NUCLEOTIDE SEQUENCE [LARGE SCALE GENOMIC DNA]</scope>
    <source>
        <strain evidence="8">CBS 100304</strain>
        <tissue evidence="7">Vegetative mycelium</tissue>
    </source>
</reference>
<comment type="subcellular location">
    <subcellularLocation>
        <location evidence="1">Membrane</location>
        <topology evidence="1">Multi-pass membrane protein</topology>
    </subcellularLocation>
</comment>
<sequence>MPQLTLHVPGGHKARWVILATILNLALVAIGIYTWAQTSTLHLPLPQVLPILGTFLPLLSLGGVLHGLSKPFSSVLARNPLKTAMPIILLLIVDIVLLTMSGEHINPNSCSFREKWENMYKDHDKAIKGIQDALECCGFRNPHDMPFPFPSKGVTTQVCQAQTGRTRGCAEEWGKREEVAGGLLTVVAGVLAVAKILGLLLLQRATEKEMIRKRMEAEQEGRVEEVDTEDEGDEDRPDGPERRTSERTPLLHDSPWVSEGVNGLGRERVSGAAQ</sequence>
<proteinExistence type="predicted"/>
<feature type="transmembrane region" description="Helical" evidence="6">
    <location>
        <begin position="48"/>
        <end position="68"/>
    </location>
</feature>
<evidence type="ECO:0000256" key="5">
    <source>
        <dbReference type="SAM" id="MobiDB-lite"/>
    </source>
</evidence>
<evidence type="ECO:0000256" key="4">
    <source>
        <dbReference type="ARBA" id="ARBA00023136"/>
    </source>
</evidence>
<feature type="compositionally biased region" description="Basic and acidic residues" evidence="5">
    <location>
        <begin position="237"/>
        <end position="250"/>
    </location>
</feature>
<dbReference type="STRING" id="1076935.U4KTV5"/>
<dbReference type="GO" id="GO:0016020">
    <property type="term" value="C:membrane"/>
    <property type="evidence" value="ECO:0007669"/>
    <property type="project" value="UniProtKB-SubCell"/>
</dbReference>
<feature type="region of interest" description="Disordered" evidence="5">
    <location>
        <begin position="215"/>
        <end position="274"/>
    </location>
</feature>
<accession>U4KTV5</accession>
<dbReference type="OrthoDB" id="71600at2759"/>
<keyword evidence="3 6" id="KW-1133">Transmembrane helix</keyword>
<dbReference type="SUPFAM" id="SSF48652">
    <property type="entry name" value="Tetraspanin"/>
    <property type="match status" value="1"/>
</dbReference>
<feature type="compositionally biased region" description="Basic and acidic residues" evidence="5">
    <location>
        <begin position="265"/>
        <end position="274"/>
    </location>
</feature>
<dbReference type="eggNOG" id="ENOG502SP07">
    <property type="taxonomic scope" value="Eukaryota"/>
</dbReference>
<feature type="transmembrane region" description="Helical" evidence="6">
    <location>
        <begin position="16"/>
        <end position="36"/>
    </location>
</feature>
<feature type="compositionally biased region" description="Basic and acidic residues" evidence="5">
    <location>
        <begin position="215"/>
        <end position="225"/>
    </location>
</feature>
<name>U4KTV5_PYROM</name>
<dbReference type="Pfam" id="PF00335">
    <property type="entry name" value="Tetraspanin"/>
    <property type="match status" value="1"/>
</dbReference>
<keyword evidence="4 6" id="KW-0472">Membrane</keyword>
<evidence type="ECO:0000256" key="3">
    <source>
        <dbReference type="ARBA" id="ARBA00022989"/>
    </source>
</evidence>
<dbReference type="EMBL" id="HF935206">
    <property type="protein sequence ID" value="CCX04483.1"/>
    <property type="molecule type" value="Genomic_DNA"/>
</dbReference>
<evidence type="ECO:0000256" key="2">
    <source>
        <dbReference type="ARBA" id="ARBA00022692"/>
    </source>
</evidence>
<dbReference type="Proteomes" id="UP000018144">
    <property type="component" value="Unassembled WGS sequence"/>
</dbReference>
<dbReference type="OMA" id="RDMAWPF"/>
<evidence type="ECO:0000313" key="7">
    <source>
        <dbReference type="EMBL" id="CCX04483.1"/>
    </source>
</evidence>
<feature type="transmembrane region" description="Helical" evidence="6">
    <location>
        <begin position="80"/>
        <end position="99"/>
    </location>
</feature>
<keyword evidence="8" id="KW-1185">Reference proteome</keyword>
<evidence type="ECO:0000256" key="6">
    <source>
        <dbReference type="SAM" id="Phobius"/>
    </source>
</evidence>
<feature type="compositionally biased region" description="Acidic residues" evidence="5">
    <location>
        <begin position="226"/>
        <end position="236"/>
    </location>
</feature>
<protein>
    <submittedName>
        <fullName evidence="7">Uncharacterized protein</fullName>
    </submittedName>
</protein>
<dbReference type="InterPro" id="IPR018499">
    <property type="entry name" value="Tetraspanin/Peripherin"/>
</dbReference>
<organism evidence="7 8">
    <name type="scientific">Pyronema omphalodes (strain CBS 100304)</name>
    <name type="common">Pyronema confluens</name>
    <dbReference type="NCBI Taxonomy" id="1076935"/>
    <lineage>
        <taxon>Eukaryota</taxon>
        <taxon>Fungi</taxon>
        <taxon>Dikarya</taxon>
        <taxon>Ascomycota</taxon>
        <taxon>Pezizomycotina</taxon>
        <taxon>Pezizomycetes</taxon>
        <taxon>Pezizales</taxon>
        <taxon>Pyronemataceae</taxon>
        <taxon>Pyronema</taxon>
    </lineage>
</organism>